<evidence type="ECO:0000313" key="2">
    <source>
        <dbReference type="Proteomes" id="UP000092460"/>
    </source>
</evidence>
<sequence length="145" mass="16679">MDVTVNVNIILTHVKNGIKYMRFDGFDLTEYLLTLLCLCMDREISFSSRAMISFFAHFERGPELCLLPTEKELLNSKCYTCSETANNLVRESFTIYITHVEGMDHLRFHSHYYILLHSYRCGDYNEIAAAVPLQVKVAVEDGAAR</sequence>
<organism evidence="1 2">
    <name type="scientific">Glossina palpalis gambiensis</name>
    <dbReference type="NCBI Taxonomy" id="67801"/>
    <lineage>
        <taxon>Eukaryota</taxon>
        <taxon>Metazoa</taxon>
        <taxon>Ecdysozoa</taxon>
        <taxon>Arthropoda</taxon>
        <taxon>Hexapoda</taxon>
        <taxon>Insecta</taxon>
        <taxon>Pterygota</taxon>
        <taxon>Neoptera</taxon>
        <taxon>Endopterygota</taxon>
        <taxon>Diptera</taxon>
        <taxon>Brachycera</taxon>
        <taxon>Muscomorpha</taxon>
        <taxon>Hippoboscoidea</taxon>
        <taxon>Glossinidae</taxon>
        <taxon>Glossina</taxon>
    </lineage>
</organism>
<dbReference type="EnsemblMetazoa" id="GPPI007964-RA">
    <property type="protein sequence ID" value="GPPI007964-PA"/>
    <property type="gene ID" value="GPPI007964"/>
</dbReference>
<reference evidence="2" key="1">
    <citation type="submission" date="2015-01" db="EMBL/GenBank/DDBJ databases">
        <authorList>
            <person name="Aksoy S."/>
            <person name="Warren W."/>
            <person name="Wilson R.K."/>
        </authorList>
    </citation>
    <scope>NUCLEOTIDE SEQUENCE [LARGE SCALE GENOMIC DNA]</scope>
    <source>
        <strain evidence="2">IAEA</strain>
    </source>
</reference>
<proteinExistence type="predicted"/>
<dbReference type="Proteomes" id="UP000092460">
    <property type="component" value="Unassembled WGS sequence"/>
</dbReference>
<dbReference type="AlphaFoldDB" id="A0A1B0ATF9"/>
<reference evidence="1" key="2">
    <citation type="submission" date="2020-05" db="UniProtKB">
        <authorList>
            <consortium name="EnsemblMetazoa"/>
        </authorList>
    </citation>
    <scope>IDENTIFICATION</scope>
    <source>
        <strain evidence="1">IAEA</strain>
    </source>
</reference>
<keyword evidence="2" id="KW-1185">Reference proteome</keyword>
<dbReference type="VEuPathDB" id="VectorBase:GPPI007964"/>
<accession>A0A1B0ATF9</accession>
<evidence type="ECO:0000313" key="1">
    <source>
        <dbReference type="EnsemblMetazoa" id="GPPI007964-PA"/>
    </source>
</evidence>
<protein>
    <submittedName>
        <fullName evidence="1">Uncharacterized protein</fullName>
    </submittedName>
</protein>
<name>A0A1B0ATF9_9MUSC</name>
<dbReference type="EMBL" id="JXJN01003292">
    <property type="status" value="NOT_ANNOTATED_CDS"/>
    <property type="molecule type" value="Genomic_DNA"/>
</dbReference>